<dbReference type="Proteomes" id="UP000886998">
    <property type="component" value="Unassembled WGS sequence"/>
</dbReference>
<organism evidence="1 2">
    <name type="scientific">Trichonephila inaurata madagascariensis</name>
    <dbReference type="NCBI Taxonomy" id="2747483"/>
    <lineage>
        <taxon>Eukaryota</taxon>
        <taxon>Metazoa</taxon>
        <taxon>Ecdysozoa</taxon>
        <taxon>Arthropoda</taxon>
        <taxon>Chelicerata</taxon>
        <taxon>Arachnida</taxon>
        <taxon>Araneae</taxon>
        <taxon>Araneomorphae</taxon>
        <taxon>Entelegynae</taxon>
        <taxon>Araneoidea</taxon>
        <taxon>Nephilidae</taxon>
        <taxon>Trichonephila</taxon>
        <taxon>Trichonephila inaurata</taxon>
    </lineage>
</organism>
<sequence>MGNIFNYVTIQSIITNSFLRILRVFTGSTMGSMMVRAVGCITWRERAKLTYRQMMIAGVALQQASEVEHVGIFRVEVSVSLERVEGIIRSLYQNGVPLDIVR</sequence>
<accession>A0A8X7BXB7</accession>
<comment type="caution">
    <text evidence="1">The sequence shown here is derived from an EMBL/GenBank/DDBJ whole genome shotgun (WGS) entry which is preliminary data.</text>
</comment>
<dbReference type="EMBL" id="BMAV01005186">
    <property type="protein sequence ID" value="GFY46082.1"/>
    <property type="molecule type" value="Genomic_DNA"/>
</dbReference>
<keyword evidence="2" id="KW-1185">Reference proteome</keyword>
<name>A0A8X7BXB7_9ARAC</name>
<reference evidence="1" key="1">
    <citation type="submission" date="2020-08" db="EMBL/GenBank/DDBJ databases">
        <title>Multicomponent nature underlies the extraordinary mechanical properties of spider dragline silk.</title>
        <authorList>
            <person name="Kono N."/>
            <person name="Nakamura H."/>
            <person name="Mori M."/>
            <person name="Yoshida Y."/>
            <person name="Ohtoshi R."/>
            <person name="Malay A.D."/>
            <person name="Moran D.A.P."/>
            <person name="Tomita M."/>
            <person name="Numata K."/>
            <person name="Arakawa K."/>
        </authorList>
    </citation>
    <scope>NUCLEOTIDE SEQUENCE</scope>
</reference>
<proteinExistence type="predicted"/>
<evidence type="ECO:0000313" key="1">
    <source>
        <dbReference type="EMBL" id="GFY46082.1"/>
    </source>
</evidence>
<gene>
    <name evidence="1" type="ORF">TNIN_18291</name>
</gene>
<protein>
    <submittedName>
        <fullName evidence="1">Uncharacterized protein</fullName>
    </submittedName>
</protein>
<dbReference type="AlphaFoldDB" id="A0A8X7BXB7"/>
<evidence type="ECO:0000313" key="2">
    <source>
        <dbReference type="Proteomes" id="UP000886998"/>
    </source>
</evidence>